<evidence type="ECO:0000313" key="6">
    <source>
        <dbReference type="Proteomes" id="UP001165341"/>
    </source>
</evidence>
<sequence>MTALTAGLLLAIAVPTAATAHVGIDPVSAEPGTSQRVSFSAVNESEAAAAIKVEITLPTDTPILTVSYLPTPGWTTEVIEADLPQPVTVGDNKITRAPSKIVFTADQGNGIRPGQFQEWTLSLGPIPDTGRILFPAIETYDDGEVVNWTAAAEEIENDSSLDPAPVLFVNDEPVAGHDEPATASDHDDTAASASTPNQSGLAVGLGISGIVLGALGILIGGLAWIRSEKAAQ</sequence>
<dbReference type="InterPro" id="IPR012533">
    <property type="entry name" value="YcnI-copper_dom"/>
</dbReference>
<feature type="signal peptide" evidence="3">
    <location>
        <begin position="1"/>
        <end position="20"/>
    </location>
</feature>
<dbReference type="EMBL" id="JALGAR010000003">
    <property type="protein sequence ID" value="MCI4658470.1"/>
    <property type="molecule type" value="Genomic_DNA"/>
</dbReference>
<feature type="domain" description="YncI copper-binding" evidence="4">
    <location>
        <begin position="21"/>
        <end position="167"/>
    </location>
</feature>
<feature type="chain" id="PRO_5041459004" evidence="3">
    <location>
        <begin position="21"/>
        <end position="232"/>
    </location>
</feature>
<name>A0AA41QW95_9MICO</name>
<dbReference type="Proteomes" id="UP001165341">
    <property type="component" value="Unassembled WGS sequence"/>
</dbReference>
<organism evidence="5 6">
    <name type="scientific">Cryobacterium zhongshanensis</name>
    <dbReference type="NCBI Taxonomy" id="2928153"/>
    <lineage>
        <taxon>Bacteria</taxon>
        <taxon>Bacillati</taxon>
        <taxon>Actinomycetota</taxon>
        <taxon>Actinomycetes</taxon>
        <taxon>Micrococcales</taxon>
        <taxon>Microbacteriaceae</taxon>
        <taxon>Cryobacterium</taxon>
    </lineage>
</organism>
<dbReference type="Gene3D" id="2.60.40.2230">
    <property type="entry name" value="Uncharacterised protein YcnI-like PF07987, DUF1775"/>
    <property type="match status" value="1"/>
</dbReference>
<evidence type="ECO:0000256" key="1">
    <source>
        <dbReference type="SAM" id="MobiDB-lite"/>
    </source>
</evidence>
<feature type="compositionally biased region" description="Basic and acidic residues" evidence="1">
    <location>
        <begin position="174"/>
        <end position="189"/>
    </location>
</feature>
<dbReference type="InterPro" id="IPR038507">
    <property type="entry name" value="YcnI-like_sf"/>
</dbReference>
<keyword evidence="2" id="KW-0472">Membrane</keyword>
<accession>A0AA41QW95</accession>
<keyword evidence="3" id="KW-0732">Signal</keyword>
<evidence type="ECO:0000259" key="4">
    <source>
        <dbReference type="Pfam" id="PF07987"/>
    </source>
</evidence>
<feature type="region of interest" description="Disordered" evidence="1">
    <location>
        <begin position="171"/>
        <end position="196"/>
    </location>
</feature>
<evidence type="ECO:0000313" key="5">
    <source>
        <dbReference type="EMBL" id="MCI4658470.1"/>
    </source>
</evidence>
<keyword evidence="6" id="KW-1185">Reference proteome</keyword>
<evidence type="ECO:0000256" key="2">
    <source>
        <dbReference type="SAM" id="Phobius"/>
    </source>
</evidence>
<keyword evidence="2" id="KW-1133">Transmembrane helix</keyword>
<feature type="transmembrane region" description="Helical" evidence="2">
    <location>
        <begin position="201"/>
        <end position="225"/>
    </location>
</feature>
<keyword evidence="2" id="KW-0812">Transmembrane</keyword>
<reference evidence="5" key="1">
    <citation type="submission" date="2022-03" db="EMBL/GenBank/DDBJ databases">
        <title>Cryobacterium sp. nov. strain ZS14-85, isolated from Antarctic soil.</title>
        <authorList>
            <person name="Li J."/>
            <person name="Niu G."/>
        </authorList>
    </citation>
    <scope>NUCLEOTIDE SEQUENCE</scope>
    <source>
        <strain evidence="5">ZS14-85</strain>
    </source>
</reference>
<gene>
    <name evidence="5" type="ORF">MQH31_11705</name>
</gene>
<evidence type="ECO:0000256" key="3">
    <source>
        <dbReference type="SAM" id="SignalP"/>
    </source>
</evidence>
<dbReference type="AlphaFoldDB" id="A0AA41QW95"/>
<comment type="caution">
    <text evidence="5">The sequence shown here is derived from an EMBL/GenBank/DDBJ whole genome shotgun (WGS) entry which is preliminary data.</text>
</comment>
<dbReference type="Pfam" id="PF07987">
    <property type="entry name" value="DUF1775"/>
    <property type="match status" value="1"/>
</dbReference>
<dbReference type="RefSeq" id="WP_243012208.1">
    <property type="nucleotide sequence ID" value="NZ_JALGAR010000003.1"/>
</dbReference>
<protein>
    <submittedName>
        <fullName evidence="5">YcnI family protein</fullName>
    </submittedName>
</protein>
<dbReference type="CDD" id="cd08545">
    <property type="entry name" value="YcnI_like"/>
    <property type="match status" value="1"/>
</dbReference>
<proteinExistence type="predicted"/>